<evidence type="ECO:0000259" key="1">
    <source>
        <dbReference type="PROSITE" id="PS50851"/>
    </source>
</evidence>
<dbReference type="GO" id="GO:0006935">
    <property type="term" value="P:chemotaxis"/>
    <property type="evidence" value="ECO:0007669"/>
    <property type="project" value="InterPro"/>
</dbReference>
<evidence type="ECO:0000313" key="2">
    <source>
        <dbReference type="EMBL" id="HGG92249.1"/>
    </source>
</evidence>
<dbReference type="PROSITE" id="PS50851">
    <property type="entry name" value="CHEW"/>
    <property type="match status" value="1"/>
</dbReference>
<dbReference type="InterPro" id="IPR002545">
    <property type="entry name" value="CheW-lke_dom"/>
</dbReference>
<dbReference type="Gene3D" id="2.40.50.180">
    <property type="entry name" value="CheA-289, Domain 4"/>
    <property type="match status" value="1"/>
</dbReference>
<gene>
    <name evidence="2" type="ORF">ENR59_04780</name>
</gene>
<reference evidence="2" key="1">
    <citation type="journal article" date="2020" name="mSystems">
        <title>Genome- and Community-Level Interaction Insights into Carbon Utilization and Element Cycling Functions of Hydrothermarchaeota in Hydrothermal Sediment.</title>
        <authorList>
            <person name="Zhou Z."/>
            <person name="Liu Y."/>
            <person name="Xu W."/>
            <person name="Pan J."/>
            <person name="Luo Z.H."/>
            <person name="Li M."/>
        </authorList>
    </citation>
    <scope>NUCLEOTIDE SEQUENCE [LARGE SCALE GENOMIC DNA]</scope>
    <source>
        <strain evidence="2">SpSt-413</strain>
    </source>
</reference>
<dbReference type="GO" id="GO:0007165">
    <property type="term" value="P:signal transduction"/>
    <property type="evidence" value="ECO:0007669"/>
    <property type="project" value="InterPro"/>
</dbReference>
<name>A0A7C4EIF1_9BACT</name>
<dbReference type="PANTHER" id="PTHR22617">
    <property type="entry name" value="CHEMOTAXIS SENSOR HISTIDINE KINASE-RELATED"/>
    <property type="match status" value="1"/>
</dbReference>
<dbReference type="EMBL" id="DSRP01000333">
    <property type="protein sequence ID" value="HGG92249.1"/>
    <property type="molecule type" value="Genomic_DNA"/>
</dbReference>
<dbReference type="Pfam" id="PF01584">
    <property type="entry name" value="CheW"/>
    <property type="match status" value="1"/>
</dbReference>
<proteinExistence type="predicted"/>
<dbReference type="SUPFAM" id="SSF50341">
    <property type="entry name" value="CheW-like"/>
    <property type="match status" value="1"/>
</dbReference>
<organism evidence="2">
    <name type="scientific">Fundidesulfovibrio putealis</name>
    <dbReference type="NCBI Taxonomy" id="270496"/>
    <lineage>
        <taxon>Bacteria</taxon>
        <taxon>Pseudomonadati</taxon>
        <taxon>Thermodesulfobacteriota</taxon>
        <taxon>Desulfovibrionia</taxon>
        <taxon>Desulfovibrionales</taxon>
        <taxon>Desulfovibrionaceae</taxon>
        <taxon>Fundidesulfovibrio</taxon>
    </lineage>
</organism>
<comment type="caution">
    <text evidence="2">The sequence shown here is derived from an EMBL/GenBank/DDBJ whole genome shotgun (WGS) entry which is preliminary data.</text>
</comment>
<dbReference type="InterPro" id="IPR039315">
    <property type="entry name" value="CheW"/>
</dbReference>
<accession>A0A7C4EIF1</accession>
<sequence length="151" mass="15895">MLAITFKAAGNRYALPVLRVEEVTPLVSLAPLPGAPDYIRGVMNHRGTPLPVADLNVLLAGKPSRELASTRIMVARAAGDALLGLMAERVLKTVDVDPGDILPPAAPAAPYVQGAAIMQREPVHLIDVERVLPADLLRALSQAALAAREAT</sequence>
<protein>
    <submittedName>
        <fullName evidence="2">Chemotaxis protein CheW</fullName>
    </submittedName>
</protein>
<dbReference type="PANTHER" id="PTHR22617:SF43">
    <property type="entry name" value="PROTEIN PILI"/>
    <property type="match status" value="1"/>
</dbReference>
<dbReference type="Gene3D" id="2.30.30.40">
    <property type="entry name" value="SH3 Domains"/>
    <property type="match status" value="1"/>
</dbReference>
<dbReference type="SMART" id="SM00260">
    <property type="entry name" value="CheW"/>
    <property type="match status" value="1"/>
</dbReference>
<feature type="domain" description="CheW-like" evidence="1">
    <location>
        <begin position="1"/>
        <end position="137"/>
    </location>
</feature>
<dbReference type="AlphaFoldDB" id="A0A7C4EIF1"/>
<dbReference type="GO" id="GO:0005829">
    <property type="term" value="C:cytosol"/>
    <property type="evidence" value="ECO:0007669"/>
    <property type="project" value="TreeGrafter"/>
</dbReference>
<dbReference type="InterPro" id="IPR036061">
    <property type="entry name" value="CheW-like_dom_sf"/>
</dbReference>